<evidence type="ECO:0000259" key="2">
    <source>
        <dbReference type="SMART" id="SM00062"/>
    </source>
</evidence>
<proteinExistence type="predicted"/>
<protein>
    <submittedName>
        <fullName evidence="5">Unannotated protein</fullName>
    </submittedName>
</protein>
<evidence type="ECO:0000256" key="1">
    <source>
        <dbReference type="ARBA" id="ARBA00022729"/>
    </source>
</evidence>
<gene>
    <name evidence="3" type="ORF">UFOPK1603_00733</name>
    <name evidence="4" type="ORF">UFOPK1711_00255</name>
    <name evidence="5" type="ORF">UFOPK2143_00080</name>
</gene>
<name>A0A6J6J9B6_9ZZZZ</name>
<keyword evidence="1" id="KW-0732">Signal</keyword>
<reference evidence="5" key="1">
    <citation type="submission" date="2020-05" db="EMBL/GenBank/DDBJ databases">
        <authorList>
            <person name="Chiriac C."/>
            <person name="Salcher M."/>
            <person name="Ghai R."/>
            <person name="Kavagutti S V."/>
        </authorList>
    </citation>
    <scope>NUCLEOTIDE SEQUENCE</scope>
</reference>
<dbReference type="Pfam" id="PF00497">
    <property type="entry name" value="SBP_bac_3"/>
    <property type="match status" value="1"/>
</dbReference>
<evidence type="ECO:0000313" key="3">
    <source>
        <dbReference type="EMBL" id="CAB4563510.1"/>
    </source>
</evidence>
<dbReference type="SMART" id="SM00062">
    <property type="entry name" value="PBPb"/>
    <property type="match status" value="1"/>
</dbReference>
<dbReference type="InterPro" id="IPR001638">
    <property type="entry name" value="Solute-binding_3/MltF_N"/>
</dbReference>
<dbReference type="PANTHER" id="PTHR35936">
    <property type="entry name" value="MEMBRANE-BOUND LYTIC MUREIN TRANSGLYCOSYLASE F"/>
    <property type="match status" value="1"/>
</dbReference>
<dbReference type="EMBL" id="CAEZTG010000053">
    <property type="protein sequence ID" value="CAB4563510.1"/>
    <property type="molecule type" value="Genomic_DNA"/>
</dbReference>
<dbReference type="EMBL" id="CAEZVV010000002">
    <property type="protein sequence ID" value="CAB4633727.1"/>
    <property type="molecule type" value="Genomic_DNA"/>
</dbReference>
<evidence type="ECO:0000313" key="5">
    <source>
        <dbReference type="EMBL" id="CAB4633727.1"/>
    </source>
</evidence>
<dbReference type="EMBL" id="CAEZTR010000009">
    <property type="protein sequence ID" value="CAB4566701.1"/>
    <property type="molecule type" value="Genomic_DNA"/>
</dbReference>
<sequence length="280" mass="29094">MVKIAKVVAFTAAIFLIASSCGDSSKSSTETSIQTIEPGSLKVCLYPGFAPFAIKGEDGTWSGWDVEFLEGFAKQQGLTLKPVEFSTFDNIWMRPGNDECDLAGTGITKTADRSAATGTGATWSSTYYSVARGFAVLNGVQVNGIDDLAGRVVLATKGSTADLDLQARIKKAGITNITLQYVDAGVDAAKQLLAGGSNAPIGFAEGVGSVQTLVQQFPSLELAWQHCMMLPDGTISSEPFGFPVRAKSTGVAAALDSYIAQPTVAYPGGPGTGRDCPTGS</sequence>
<organism evidence="5">
    <name type="scientific">freshwater metagenome</name>
    <dbReference type="NCBI Taxonomy" id="449393"/>
    <lineage>
        <taxon>unclassified sequences</taxon>
        <taxon>metagenomes</taxon>
        <taxon>ecological metagenomes</taxon>
    </lineage>
</organism>
<dbReference type="Gene3D" id="3.40.190.10">
    <property type="entry name" value="Periplasmic binding protein-like II"/>
    <property type="match status" value="2"/>
</dbReference>
<dbReference type="SUPFAM" id="SSF53850">
    <property type="entry name" value="Periplasmic binding protein-like II"/>
    <property type="match status" value="1"/>
</dbReference>
<feature type="domain" description="Solute-binding protein family 3/N-terminal" evidence="2">
    <location>
        <begin position="40"/>
        <end position="270"/>
    </location>
</feature>
<evidence type="ECO:0000313" key="4">
    <source>
        <dbReference type="EMBL" id="CAB4566701.1"/>
    </source>
</evidence>
<dbReference type="PROSITE" id="PS51257">
    <property type="entry name" value="PROKAR_LIPOPROTEIN"/>
    <property type="match status" value="1"/>
</dbReference>
<dbReference type="AlphaFoldDB" id="A0A6J6J9B6"/>
<accession>A0A6J6J9B6</accession>
<dbReference type="PANTHER" id="PTHR35936:SF17">
    <property type="entry name" value="ARGININE-BINDING EXTRACELLULAR PROTEIN ARTP"/>
    <property type="match status" value="1"/>
</dbReference>